<feature type="transmembrane region" description="Helical" evidence="1">
    <location>
        <begin position="72"/>
        <end position="91"/>
    </location>
</feature>
<reference evidence="2 3" key="1">
    <citation type="submission" date="2016-11" db="EMBL/GenBank/DDBJ databases">
        <authorList>
            <person name="Jaros S."/>
            <person name="Januszkiewicz K."/>
            <person name="Wedrychowicz H."/>
        </authorList>
    </citation>
    <scope>NUCLEOTIDE SEQUENCE [LARGE SCALE GENOMIC DNA]</scope>
    <source>
        <strain evidence="2 3">DSM 10502</strain>
    </source>
</reference>
<keyword evidence="1" id="KW-0812">Transmembrane</keyword>
<dbReference type="STRING" id="1123243.SAMN02745190_02266"/>
<accession>A0A1M5AC12</accession>
<dbReference type="Pfam" id="PF10825">
    <property type="entry name" value="DUF2752"/>
    <property type="match status" value="1"/>
</dbReference>
<dbReference type="RefSeq" id="WP_094756617.1">
    <property type="nucleotide sequence ID" value="NZ_FQUG01000011.1"/>
</dbReference>
<dbReference type="Proteomes" id="UP000184404">
    <property type="component" value="Unassembled WGS sequence"/>
</dbReference>
<organism evidence="2 3">
    <name type="scientific">Schwartzia succinivorans DSM 10502</name>
    <dbReference type="NCBI Taxonomy" id="1123243"/>
    <lineage>
        <taxon>Bacteria</taxon>
        <taxon>Bacillati</taxon>
        <taxon>Bacillota</taxon>
        <taxon>Negativicutes</taxon>
        <taxon>Selenomonadales</taxon>
        <taxon>Selenomonadaceae</taxon>
        <taxon>Schwartzia</taxon>
    </lineage>
</organism>
<dbReference type="EMBL" id="FQUG01000011">
    <property type="protein sequence ID" value="SHF27576.1"/>
    <property type="molecule type" value="Genomic_DNA"/>
</dbReference>
<sequence>MESERRNAALKKYGGLLFLGLAYFAFIKLTGLSIPCPFHYLTGFLCPGCGITELFLSLFCGDVEGAFRANQMLFVLGPFILALILRDEIGWIRTGKRPELPSWVWKFFLAAFALFTLWRNFPLSK</sequence>
<evidence type="ECO:0000313" key="2">
    <source>
        <dbReference type="EMBL" id="SHF27576.1"/>
    </source>
</evidence>
<dbReference type="InterPro" id="IPR021215">
    <property type="entry name" value="DUF2752"/>
</dbReference>
<evidence type="ECO:0000313" key="3">
    <source>
        <dbReference type="Proteomes" id="UP000184404"/>
    </source>
</evidence>
<evidence type="ECO:0000256" key="1">
    <source>
        <dbReference type="SAM" id="Phobius"/>
    </source>
</evidence>
<name>A0A1M5AC12_9FIRM</name>
<feature type="transmembrane region" description="Helical" evidence="1">
    <location>
        <begin position="40"/>
        <end position="60"/>
    </location>
</feature>
<feature type="transmembrane region" description="Helical" evidence="1">
    <location>
        <begin position="103"/>
        <end position="121"/>
    </location>
</feature>
<dbReference type="OrthoDB" id="9815897at2"/>
<feature type="transmembrane region" description="Helical" evidence="1">
    <location>
        <begin position="12"/>
        <end position="34"/>
    </location>
</feature>
<keyword evidence="1" id="KW-0472">Membrane</keyword>
<evidence type="ECO:0008006" key="4">
    <source>
        <dbReference type="Google" id="ProtNLM"/>
    </source>
</evidence>
<keyword evidence="1" id="KW-1133">Transmembrane helix</keyword>
<protein>
    <recommendedName>
        <fullName evidence="4">DUF2752 domain-containing protein</fullName>
    </recommendedName>
</protein>
<proteinExistence type="predicted"/>
<dbReference type="AlphaFoldDB" id="A0A1M5AC12"/>
<keyword evidence="3" id="KW-1185">Reference proteome</keyword>
<gene>
    <name evidence="2" type="ORF">SAMN02745190_02266</name>
</gene>